<dbReference type="PANTHER" id="PTHR30290:SF83">
    <property type="entry name" value="ABC TRANSPORTER SUBSTRATE-BINDING PROTEIN"/>
    <property type="match status" value="1"/>
</dbReference>
<dbReference type="AlphaFoldDB" id="A0A495JMP3"/>
<dbReference type="InterPro" id="IPR039424">
    <property type="entry name" value="SBP_5"/>
</dbReference>
<dbReference type="GO" id="GO:1904680">
    <property type="term" value="F:peptide transmembrane transporter activity"/>
    <property type="evidence" value="ECO:0007669"/>
    <property type="project" value="TreeGrafter"/>
</dbReference>
<dbReference type="InterPro" id="IPR000914">
    <property type="entry name" value="SBP_5_dom"/>
</dbReference>
<dbReference type="GO" id="GO:0042597">
    <property type="term" value="C:periplasmic space"/>
    <property type="evidence" value="ECO:0007669"/>
    <property type="project" value="UniProtKB-ARBA"/>
</dbReference>
<dbReference type="GO" id="GO:0015833">
    <property type="term" value="P:peptide transport"/>
    <property type="evidence" value="ECO:0007669"/>
    <property type="project" value="TreeGrafter"/>
</dbReference>
<feature type="domain" description="Solute-binding protein family 5" evidence="1">
    <location>
        <begin position="80"/>
        <end position="466"/>
    </location>
</feature>
<evidence type="ECO:0000259" key="1">
    <source>
        <dbReference type="Pfam" id="PF00496"/>
    </source>
</evidence>
<dbReference type="OrthoDB" id="9046151at2"/>
<dbReference type="PIRSF" id="PIRSF002741">
    <property type="entry name" value="MppA"/>
    <property type="match status" value="1"/>
</dbReference>
<dbReference type="Proteomes" id="UP000277671">
    <property type="component" value="Unassembled WGS sequence"/>
</dbReference>
<sequence length="545" mass="58895">MRGKTLKMAVATTAITLIATGCSSSDPDDSGSSNSNAVVSIEIAEPQHLIPSNTTETSGAQVLAALFSPLVDFDKDNKPYEVAAESITSTDNTLWTVKLKDGYTFHNGEKVTSDSYINAWNYGAYGPNGQGGAYFWEKVDGYADLQSTDPDGEEGPQKAPEPKAKKLTGLAKVDDLTFTVKLAAPFSEFKAVLGYTSFYPLPAAAWQSDGVLKEGFEDAIVGNGPFKLKGAWQHDQGIEVEKYDAYPGEKPKVGGVNFKIYQQLTSAYADLQADNLDVVKTIPTEVLSSAQTDLGDRFKQSPASTFQFVAFPTFQPEFAKAEVRKAISQAIDRDEIIKAVFKGSQKSARSFVSPVVAGYRDNTCADACVFDAAKAKAAYTAAGGPAKLQISYNGDGGHKEWVDATCNQLKTNLGVECVGTAEPKFADLLTKVESKTPVGMFRMGWVMDYPSMENYLGPLYSTNGSSNYYGYSNPAFDALVKEGASAPSLDEAIKKYQAAEDILVQDMPVIPLRFGQNTFGHSNKVKNVEIDLFNRVNLLKIEAVS</sequence>
<dbReference type="Gene3D" id="3.40.190.10">
    <property type="entry name" value="Periplasmic binding protein-like II"/>
    <property type="match status" value="1"/>
</dbReference>
<proteinExistence type="predicted"/>
<name>A0A495JMP3_9ACTN</name>
<dbReference type="InterPro" id="IPR030678">
    <property type="entry name" value="Peptide/Ni-bd"/>
</dbReference>
<evidence type="ECO:0000313" key="2">
    <source>
        <dbReference type="EMBL" id="RKR90183.1"/>
    </source>
</evidence>
<dbReference type="Pfam" id="PF00496">
    <property type="entry name" value="SBP_bac_5"/>
    <property type="match status" value="1"/>
</dbReference>
<dbReference type="RefSeq" id="WP_121158500.1">
    <property type="nucleotide sequence ID" value="NZ_RBKT01000001.1"/>
</dbReference>
<gene>
    <name evidence="2" type="ORF">BDK92_4551</name>
</gene>
<dbReference type="Gene3D" id="3.90.76.10">
    <property type="entry name" value="Dipeptide-binding Protein, Domain 1"/>
    <property type="match status" value="1"/>
</dbReference>
<dbReference type="GO" id="GO:0043190">
    <property type="term" value="C:ATP-binding cassette (ABC) transporter complex"/>
    <property type="evidence" value="ECO:0007669"/>
    <property type="project" value="InterPro"/>
</dbReference>
<protein>
    <submittedName>
        <fullName evidence="2">Peptide/nickel transport system substrate-binding protein/oligopeptide transport system substrate-binding protein</fullName>
    </submittedName>
</protein>
<dbReference type="EMBL" id="RBKT01000001">
    <property type="protein sequence ID" value="RKR90183.1"/>
    <property type="molecule type" value="Genomic_DNA"/>
</dbReference>
<dbReference type="SUPFAM" id="SSF53850">
    <property type="entry name" value="Periplasmic binding protein-like II"/>
    <property type="match status" value="1"/>
</dbReference>
<evidence type="ECO:0000313" key="3">
    <source>
        <dbReference type="Proteomes" id="UP000277671"/>
    </source>
</evidence>
<keyword evidence="3" id="KW-1185">Reference proteome</keyword>
<dbReference type="CDD" id="cd00995">
    <property type="entry name" value="PBP2_NikA_DppA_OppA_like"/>
    <property type="match status" value="1"/>
</dbReference>
<organism evidence="2 3">
    <name type="scientific">Micromonospora pisi</name>
    <dbReference type="NCBI Taxonomy" id="589240"/>
    <lineage>
        <taxon>Bacteria</taxon>
        <taxon>Bacillati</taxon>
        <taxon>Actinomycetota</taxon>
        <taxon>Actinomycetes</taxon>
        <taxon>Micromonosporales</taxon>
        <taxon>Micromonosporaceae</taxon>
        <taxon>Micromonospora</taxon>
    </lineage>
</organism>
<accession>A0A495JMP3</accession>
<dbReference type="PROSITE" id="PS51257">
    <property type="entry name" value="PROKAR_LIPOPROTEIN"/>
    <property type="match status" value="1"/>
</dbReference>
<dbReference type="Gene3D" id="3.10.105.10">
    <property type="entry name" value="Dipeptide-binding Protein, Domain 3"/>
    <property type="match status" value="1"/>
</dbReference>
<reference evidence="2 3" key="1">
    <citation type="submission" date="2018-10" db="EMBL/GenBank/DDBJ databases">
        <title>Sequencing the genomes of 1000 actinobacteria strains.</title>
        <authorList>
            <person name="Klenk H.-P."/>
        </authorList>
    </citation>
    <scope>NUCLEOTIDE SEQUENCE [LARGE SCALE GENOMIC DNA]</scope>
    <source>
        <strain evidence="2 3">DSM 45175</strain>
    </source>
</reference>
<dbReference type="PANTHER" id="PTHR30290">
    <property type="entry name" value="PERIPLASMIC BINDING COMPONENT OF ABC TRANSPORTER"/>
    <property type="match status" value="1"/>
</dbReference>
<comment type="caution">
    <text evidence="2">The sequence shown here is derived from an EMBL/GenBank/DDBJ whole genome shotgun (WGS) entry which is preliminary data.</text>
</comment>